<dbReference type="Gene3D" id="3.40.50.720">
    <property type="entry name" value="NAD(P)-binding Rossmann-like Domain"/>
    <property type="match status" value="1"/>
</dbReference>
<dbReference type="RefSeq" id="WP_144747590.1">
    <property type="nucleotide sequence ID" value="NZ_VMNW02000030.1"/>
</dbReference>
<name>A0A5N0V3J1_9PSEU</name>
<protein>
    <submittedName>
        <fullName evidence="1">Epimerase</fullName>
    </submittedName>
</protein>
<keyword evidence="2" id="KW-1185">Reference proteome</keyword>
<organism evidence="1 2">
    <name type="scientific">Amycolatopsis acidicola</name>
    <dbReference type="NCBI Taxonomy" id="2596893"/>
    <lineage>
        <taxon>Bacteria</taxon>
        <taxon>Bacillati</taxon>
        <taxon>Actinomycetota</taxon>
        <taxon>Actinomycetes</taxon>
        <taxon>Pseudonocardiales</taxon>
        <taxon>Pseudonocardiaceae</taxon>
        <taxon>Amycolatopsis</taxon>
    </lineage>
</organism>
<comment type="caution">
    <text evidence="1">The sequence shown here is derived from an EMBL/GenBank/DDBJ whole genome shotgun (WGS) entry which is preliminary data.</text>
</comment>
<dbReference type="OrthoDB" id="9776016at2"/>
<dbReference type="PANTHER" id="PTHR43245">
    <property type="entry name" value="BIFUNCTIONAL POLYMYXIN RESISTANCE PROTEIN ARNA"/>
    <property type="match status" value="1"/>
</dbReference>
<dbReference type="AlphaFoldDB" id="A0A5N0V3J1"/>
<proteinExistence type="predicted"/>
<evidence type="ECO:0000313" key="2">
    <source>
        <dbReference type="Proteomes" id="UP000319769"/>
    </source>
</evidence>
<dbReference type="SUPFAM" id="SSF51735">
    <property type="entry name" value="NAD(P)-binding Rossmann-fold domains"/>
    <property type="match status" value="1"/>
</dbReference>
<evidence type="ECO:0000313" key="1">
    <source>
        <dbReference type="EMBL" id="KAA9159371.1"/>
    </source>
</evidence>
<accession>A0A5N0V3J1</accession>
<dbReference type="InterPro" id="IPR050177">
    <property type="entry name" value="Lipid_A_modif_metabolic_enz"/>
</dbReference>
<reference evidence="1" key="1">
    <citation type="submission" date="2019-09" db="EMBL/GenBank/DDBJ databases">
        <authorList>
            <person name="Teo W.F.A."/>
            <person name="Duangmal K."/>
        </authorList>
    </citation>
    <scope>NUCLEOTIDE SEQUENCE [LARGE SCALE GENOMIC DNA]</scope>
    <source>
        <strain evidence="1">K81G1</strain>
    </source>
</reference>
<dbReference type="Proteomes" id="UP000319769">
    <property type="component" value="Unassembled WGS sequence"/>
</dbReference>
<sequence>MRETLVVGGTGPTGLPLVEGLLARGHGVTVFHTGRHEIAGFPDVPHLHGNPFDEAGIADALGERTFETVIATYGRVRLLARHFAHRCEHFVAVGGVPVYRGYVNPAENFPYGVKLPVRDDHPRVAVDAPRFAGYHVGPIRAAEDFVFGLGAEGAFGATYLRYPTIYGPRNPYAWEWNVVRRVLDGRPWMILADGGHGVHSRAAARNAAEAVLLAVDKPAVARGNAYHVADDELVTFRQWAELVSRAAGTDLEIRSLPAELAGPGTAVSAFGGQESACCVLDTTRLREDLGYRDVVSLRDGLGETVRWMIENEEALRRTGTTDPFDYAAEDELMRAYQEMTRALEPYTEPFRAGISRMAVPQTAKGAGGA</sequence>
<dbReference type="InterPro" id="IPR036291">
    <property type="entry name" value="NAD(P)-bd_dom_sf"/>
</dbReference>
<dbReference type="EMBL" id="VMNW02000030">
    <property type="protein sequence ID" value="KAA9159371.1"/>
    <property type="molecule type" value="Genomic_DNA"/>
</dbReference>
<gene>
    <name evidence="1" type="ORF">FPZ12_020955</name>
</gene>